<proteinExistence type="predicted"/>
<sequence length="377" mass="43427">MVTELRLGGRERVVGSIADSLLKENDVEIFSMWKNRPFFSTKTNVIWKSEDTTMPISIHSRDYKQLNHMIGAVKNNIIIPLAKKVFSYALLQRLRLFDLIRYIDRKKVDTIVLTDLTITFAPLIRKKCPSVRIIGWVHMEPIAFFEEQYKNYKKELIRGMNELNVLVTLTNKQAISFSKYTSSNVIFISNPMPNKSMYQSDLQKHIITVVCRIDIVHKGLDRLIEVAKGLPSDWEIHIAGSGSYENETKFKEMINENKLNDKVIWRTAIDGTELDKFYAEGSLFLMTSKFEGFPLTIGEAMSHGLPIIAFDIDGTRTILNEGKYGCLIENDNVSDMINRIKLLSESFEQRKKLSTLSLRRIKDFSISEIGNKWNDIL</sequence>
<keyword evidence="2" id="KW-0808">Transferase</keyword>
<evidence type="ECO:0000259" key="1">
    <source>
        <dbReference type="Pfam" id="PF00534"/>
    </source>
</evidence>
<name>A0A0R1H1U6_9LACO</name>
<evidence type="ECO:0000313" key="2">
    <source>
        <dbReference type="EMBL" id="KRK39961.1"/>
    </source>
</evidence>
<feature type="domain" description="Glycosyl transferase family 1" evidence="1">
    <location>
        <begin position="200"/>
        <end position="354"/>
    </location>
</feature>
<dbReference type="InterPro" id="IPR001296">
    <property type="entry name" value="Glyco_trans_1"/>
</dbReference>
<dbReference type="AlphaFoldDB" id="A0A0R1H1U6"/>
<dbReference type="GO" id="GO:0016757">
    <property type="term" value="F:glycosyltransferase activity"/>
    <property type="evidence" value="ECO:0007669"/>
    <property type="project" value="UniProtKB-KW"/>
</dbReference>
<organism evidence="2 3">
    <name type="scientific">Loigolactobacillus bifermentans DSM 20003</name>
    <dbReference type="NCBI Taxonomy" id="1423726"/>
    <lineage>
        <taxon>Bacteria</taxon>
        <taxon>Bacillati</taxon>
        <taxon>Bacillota</taxon>
        <taxon>Bacilli</taxon>
        <taxon>Lactobacillales</taxon>
        <taxon>Lactobacillaceae</taxon>
        <taxon>Loigolactobacillus</taxon>
    </lineage>
</organism>
<evidence type="ECO:0000313" key="3">
    <source>
        <dbReference type="Proteomes" id="UP000051461"/>
    </source>
</evidence>
<comment type="caution">
    <text evidence="2">The sequence shown here is derived from an EMBL/GenBank/DDBJ whole genome shotgun (WGS) entry which is preliminary data.</text>
</comment>
<gene>
    <name evidence="2" type="ORF">FC07_GL001859</name>
</gene>
<dbReference type="SUPFAM" id="SSF53756">
    <property type="entry name" value="UDP-Glycosyltransferase/glycogen phosphorylase"/>
    <property type="match status" value="1"/>
</dbReference>
<dbReference type="PANTHER" id="PTHR45947:SF3">
    <property type="entry name" value="SULFOQUINOVOSYL TRANSFERASE SQD2"/>
    <property type="match status" value="1"/>
</dbReference>
<protein>
    <submittedName>
        <fullName evidence="2">Exopolysaccharide phosphogalactosyltransferase</fullName>
    </submittedName>
</protein>
<dbReference type="PATRIC" id="fig|1423726.3.peg.1929"/>
<dbReference type="InterPro" id="IPR050194">
    <property type="entry name" value="Glycosyltransferase_grp1"/>
</dbReference>
<dbReference type="Proteomes" id="UP000051461">
    <property type="component" value="Unassembled WGS sequence"/>
</dbReference>
<dbReference type="EMBL" id="AZDA01000028">
    <property type="protein sequence ID" value="KRK39961.1"/>
    <property type="molecule type" value="Genomic_DNA"/>
</dbReference>
<dbReference type="PANTHER" id="PTHR45947">
    <property type="entry name" value="SULFOQUINOVOSYL TRANSFERASE SQD2"/>
    <property type="match status" value="1"/>
</dbReference>
<dbReference type="STRING" id="1423726.FC07_GL001859"/>
<reference evidence="2 3" key="1">
    <citation type="journal article" date="2015" name="Genome Announc.">
        <title>Expanding the biotechnology potential of lactobacilli through comparative genomics of 213 strains and associated genera.</title>
        <authorList>
            <person name="Sun Z."/>
            <person name="Harris H.M."/>
            <person name="McCann A."/>
            <person name="Guo C."/>
            <person name="Argimon S."/>
            <person name="Zhang W."/>
            <person name="Yang X."/>
            <person name="Jeffery I.B."/>
            <person name="Cooney J.C."/>
            <person name="Kagawa T.F."/>
            <person name="Liu W."/>
            <person name="Song Y."/>
            <person name="Salvetti E."/>
            <person name="Wrobel A."/>
            <person name="Rasinkangas P."/>
            <person name="Parkhill J."/>
            <person name="Rea M.C."/>
            <person name="O'Sullivan O."/>
            <person name="Ritari J."/>
            <person name="Douillard F.P."/>
            <person name="Paul Ross R."/>
            <person name="Yang R."/>
            <person name="Briner A.E."/>
            <person name="Felis G.E."/>
            <person name="de Vos W.M."/>
            <person name="Barrangou R."/>
            <person name="Klaenhammer T.R."/>
            <person name="Caufield P.W."/>
            <person name="Cui Y."/>
            <person name="Zhang H."/>
            <person name="O'Toole P.W."/>
        </authorList>
    </citation>
    <scope>NUCLEOTIDE SEQUENCE [LARGE SCALE GENOMIC DNA]</scope>
    <source>
        <strain evidence="2 3">DSM 20003</strain>
    </source>
</reference>
<keyword evidence="2" id="KW-0328">Glycosyltransferase</keyword>
<accession>A0A0R1H1U6</accession>
<dbReference type="Gene3D" id="3.40.50.2000">
    <property type="entry name" value="Glycogen Phosphorylase B"/>
    <property type="match status" value="2"/>
</dbReference>
<keyword evidence="3" id="KW-1185">Reference proteome</keyword>
<dbReference type="Pfam" id="PF00534">
    <property type="entry name" value="Glycos_transf_1"/>
    <property type="match status" value="1"/>
</dbReference>